<dbReference type="EMBL" id="JAFIMR010000011">
    <property type="protein sequence ID" value="KAI1872666.1"/>
    <property type="molecule type" value="Genomic_DNA"/>
</dbReference>
<comment type="caution">
    <text evidence="1">The sequence shown here is derived from an EMBL/GenBank/DDBJ whole genome shotgun (WGS) entry which is preliminary data.</text>
</comment>
<reference evidence="1" key="1">
    <citation type="submission" date="2021-03" db="EMBL/GenBank/DDBJ databases">
        <title>Revisited historic fungal species revealed as producer of novel bioactive compounds through whole genome sequencing and comparative genomics.</title>
        <authorList>
            <person name="Vignolle G.A."/>
            <person name="Hochenegger N."/>
            <person name="Mach R.L."/>
            <person name="Mach-Aigner A.R."/>
            <person name="Javad Rahimi M."/>
            <person name="Salim K.A."/>
            <person name="Chan C.M."/>
            <person name="Lim L.B.L."/>
            <person name="Cai F."/>
            <person name="Druzhinina I.S."/>
            <person name="U'Ren J.M."/>
            <person name="Derntl C."/>
        </authorList>
    </citation>
    <scope>NUCLEOTIDE SEQUENCE</scope>
    <source>
        <strain evidence="1">TUCIM 5799</strain>
    </source>
</reference>
<dbReference type="AlphaFoldDB" id="A0A9P9WNT8"/>
<accession>A0A9P9WNT8</accession>
<evidence type="ECO:0000313" key="1">
    <source>
        <dbReference type="EMBL" id="KAI1872666.1"/>
    </source>
</evidence>
<sequence length="140" mass="15210">MGGSTPVRLGRHWDEAVGIGHGPARFAHTTHQTTTMRVHGRFLFWSALAWELVARGAGHGMASLTSPHHTPGRLPPSSTWNNWAAVAREKKPVASPETLKGANLVPLVLRSQTTIVAAALRSSHTQGLHSSQPQYHRSYT</sequence>
<protein>
    <submittedName>
        <fullName evidence="1">Uncharacterized protein</fullName>
    </submittedName>
</protein>
<dbReference type="Proteomes" id="UP000829685">
    <property type="component" value="Unassembled WGS sequence"/>
</dbReference>
<organism evidence="1 2">
    <name type="scientific">Neoarthrinium moseri</name>
    <dbReference type="NCBI Taxonomy" id="1658444"/>
    <lineage>
        <taxon>Eukaryota</taxon>
        <taxon>Fungi</taxon>
        <taxon>Dikarya</taxon>
        <taxon>Ascomycota</taxon>
        <taxon>Pezizomycotina</taxon>
        <taxon>Sordariomycetes</taxon>
        <taxon>Xylariomycetidae</taxon>
        <taxon>Amphisphaeriales</taxon>
        <taxon>Apiosporaceae</taxon>
        <taxon>Neoarthrinium</taxon>
    </lineage>
</organism>
<keyword evidence="2" id="KW-1185">Reference proteome</keyword>
<name>A0A9P9WNT8_9PEZI</name>
<gene>
    <name evidence="1" type="ORF">JX265_005546</name>
</gene>
<evidence type="ECO:0000313" key="2">
    <source>
        <dbReference type="Proteomes" id="UP000829685"/>
    </source>
</evidence>
<proteinExistence type="predicted"/>